<dbReference type="Gene3D" id="3.60.15.10">
    <property type="entry name" value="Ribonuclease Z/Hydroxyacylglutathione hydrolase-like"/>
    <property type="match status" value="1"/>
</dbReference>
<dbReference type="SUPFAM" id="SSF56281">
    <property type="entry name" value="Metallo-hydrolase/oxidoreductase"/>
    <property type="match status" value="1"/>
</dbReference>
<protein>
    <submittedName>
        <fullName evidence="2">MBL fold metallo-hydrolase</fullName>
    </submittedName>
</protein>
<dbReference type="InterPro" id="IPR036866">
    <property type="entry name" value="RibonucZ/Hydroxyglut_hydro"/>
</dbReference>
<reference evidence="2" key="1">
    <citation type="submission" date="2020-09" db="EMBL/GenBank/DDBJ databases">
        <title>Novel species in genus Aeromicrobium.</title>
        <authorList>
            <person name="Zhang G."/>
        </authorList>
    </citation>
    <scope>NUCLEOTIDE SEQUENCE</scope>
    <source>
        <strain evidence="2">Zg-636</strain>
    </source>
</reference>
<sequence length="310" mass="33142">MRIKLGRPDLSAHASLFDAPEAAPGAPAVTFAGVSTLSFDDGESALVIDGFFSRPSLVKVGLGTIAPVPERIDAALERLGLIGATAPRVEAVLPVHSHFDHVMDSPEVARRTGALLVGGTSTLQVGRGADLDPEQTRLLAPATPTAYGPWTVTGVPSAHCPPDRFPGTIDEPLRTPARAKAYRCGEAWSLLVEHPATGSTLVQGSAGFVPGALDGTRADVVYLGVGQLGVLGEDYIAQYWRHTVSAVGARRVVMTHWDDFFRPLTAPLRALPYAGDDLDVTVRVLRTLAERDGVRLHLPTLWRREDPWTD</sequence>
<gene>
    <name evidence="2" type="ORF">IBG24_07290</name>
</gene>
<dbReference type="EMBL" id="JACTVM010000002">
    <property type="protein sequence ID" value="MBC9226113.1"/>
    <property type="molecule type" value="Genomic_DNA"/>
</dbReference>
<dbReference type="AlphaFoldDB" id="A0A8I0EV00"/>
<dbReference type="Pfam" id="PF00753">
    <property type="entry name" value="Lactamase_B"/>
    <property type="match status" value="1"/>
</dbReference>
<feature type="domain" description="Metallo-beta-lactamase" evidence="1">
    <location>
        <begin position="61"/>
        <end position="157"/>
    </location>
</feature>
<organism evidence="2 3">
    <name type="scientific">Aeromicrobium senzhongii</name>
    <dbReference type="NCBI Taxonomy" id="2663859"/>
    <lineage>
        <taxon>Bacteria</taxon>
        <taxon>Bacillati</taxon>
        <taxon>Actinomycetota</taxon>
        <taxon>Actinomycetes</taxon>
        <taxon>Propionibacteriales</taxon>
        <taxon>Nocardioidaceae</taxon>
        <taxon>Aeromicrobium</taxon>
    </lineage>
</organism>
<dbReference type="RefSeq" id="WP_187769117.1">
    <property type="nucleotide sequence ID" value="NZ_JACTVM010000002.1"/>
</dbReference>
<dbReference type="Proteomes" id="UP000620591">
    <property type="component" value="Unassembled WGS sequence"/>
</dbReference>
<proteinExistence type="predicted"/>
<name>A0A8I0EV00_9ACTN</name>
<evidence type="ECO:0000313" key="3">
    <source>
        <dbReference type="Proteomes" id="UP000620591"/>
    </source>
</evidence>
<accession>A0A8I0EV00</accession>
<keyword evidence="2" id="KW-0378">Hydrolase</keyword>
<dbReference type="GO" id="GO:0016787">
    <property type="term" value="F:hydrolase activity"/>
    <property type="evidence" value="ECO:0007669"/>
    <property type="project" value="UniProtKB-KW"/>
</dbReference>
<comment type="caution">
    <text evidence="2">The sequence shown here is derived from an EMBL/GenBank/DDBJ whole genome shotgun (WGS) entry which is preliminary data.</text>
</comment>
<dbReference type="InterPro" id="IPR001279">
    <property type="entry name" value="Metallo-B-lactamas"/>
</dbReference>
<evidence type="ECO:0000259" key="1">
    <source>
        <dbReference type="Pfam" id="PF00753"/>
    </source>
</evidence>
<evidence type="ECO:0000313" key="2">
    <source>
        <dbReference type="EMBL" id="MBC9226113.1"/>
    </source>
</evidence>